<evidence type="ECO:0000313" key="3">
    <source>
        <dbReference type="Proteomes" id="UP000018468"/>
    </source>
</evidence>
<sequence>MAAEVTETEAGATGDTGFNASSSGADTPRLVEKVENRPAAPAPAPGEDAPQSGSAPPSETAEGAAPRTPTKTGGPTQEAGTPDNGRKQEPAGVRTSTPVSHSLPSPTAHNGSLLERQESVATTEARLRMEGVELKEEWQDEDFPRPLPEEEEDMQMDEELFTGREGNSATQSYELNSDKKAKKKLMAPYISLTLDRTEGSVLSDEMEESGELDLDDIDTPSDNSNEFEWEVNLPESQRQGINACTEIFISKQQSSVITKVVFRIFFLSNQVIYFSNHNVNKLLNFSYIHYMAEDIQEVFRITWDHLVKVNLICSMKWLHTVMSVEWWQGEQEKLNWNSKCIIQVECTVWKFLSFQVLVIKCWVRHTDMPESILSFHSSKFSQKIKYVFSLVELAELVPMEYVSIPECIKQYEEEKNRKRRKRIDRDMQGKQEPAAPATEQ</sequence>
<dbReference type="Proteomes" id="UP000018468">
    <property type="component" value="Linkage group LG3"/>
</dbReference>
<dbReference type="Pfam" id="PF12496">
    <property type="entry name" value="BNIP2"/>
    <property type="match status" value="1"/>
</dbReference>
<keyword evidence="3" id="KW-1185">Reference proteome</keyword>
<dbReference type="EMBL" id="AHAT01004924">
    <property type="status" value="NOT_ANNOTATED_CDS"/>
    <property type="molecule type" value="Genomic_DNA"/>
</dbReference>
<reference evidence="2" key="3">
    <citation type="submission" date="2025-09" db="UniProtKB">
        <authorList>
            <consortium name="Ensembl"/>
        </authorList>
    </citation>
    <scope>IDENTIFICATION</scope>
</reference>
<protein>
    <submittedName>
        <fullName evidence="2">BCL2 interacting protein 2</fullName>
    </submittedName>
</protein>
<dbReference type="Ensembl" id="ENSLOCT00000018248.1">
    <property type="protein sequence ID" value="ENSLOCP00000018216.1"/>
    <property type="gene ID" value="ENSLOCG00000014789.1"/>
</dbReference>
<feature type="compositionally biased region" description="Basic and acidic residues" evidence="1">
    <location>
        <begin position="125"/>
        <end position="148"/>
    </location>
</feature>
<dbReference type="eggNOG" id="ENOG502QUXY">
    <property type="taxonomic scope" value="Eukaryota"/>
</dbReference>
<dbReference type="GO" id="GO:0005737">
    <property type="term" value="C:cytoplasm"/>
    <property type="evidence" value="ECO:0000318"/>
    <property type="project" value="GO_Central"/>
</dbReference>
<dbReference type="GeneTree" id="ENSGT00940000158531"/>
<dbReference type="InterPro" id="IPR022181">
    <property type="entry name" value="Bcl2-/adenovirus-E1B"/>
</dbReference>
<evidence type="ECO:0000256" key="1">
    <source>
        <dbReference type="SAM" id="MobiDB-lite"/>
    </source>
</evidence>
<proteinExistence type="predicted"/>
<feature type="region of interest" description="Disordered" evidence="1">
    <location>
        <begin position="413"/>
        <end position="440"/>
    </location>
</feature>
<feature type="region of interest" description="Disordered" evidence="1">
    <location>
        <begin position="1"/>
        <end position="148"/>
    </location>
</feature>
<dbReference type="InParanoid" id="W5NC57"/>
<dbReference type="GO" id="GO:0006915">
    <property type="term" value="P:apoptotic process"/>
    <property type="evidence" value="ECO:0000318"/>
    <property type="project" value="GO_Central"/>
</dbReference>
<accession>W5NC57</accession>
<feature type="compositionally biased region" description="Polar residues" evidence="1">
    <location>
        <begin position="69"/>
        <end position="79"/>
    </location>
</feature>
<feature type="compositionally biased region" description="Low complexity" evidence="1">
    <location>
        <begin position="1"/>
        <end position="17"/>
    </location>
</feature>
<dbReference type="EMBL" id="AHAT01004923">
    <property type="status" value="NOT_ANNOTATED_CDS"/>
    <property type="molecule type" value="Genomic_DNA"/>
</dbReference>
<organism evidence="2 3">
    <name type="scientific">Lepisosteus oculatus</name>
    <name type="common">Spotted gar</name>
    <dbReference type="NCBI Taxonomy" id="7918"/>
    <lineage>
        <taxon>Eukaryota</taxon>
        <taxon>Metazoa</taxon>
        <taxon>Chordata</taxon>
        <taxon>Craniata</taxon>
        <taxon>Vertebrata</taxon>
        <taxon>Euteleostomi</taxon>
        <taxon>Actinopterygii</taxon>
        <taxon>Neopterygii</taxon>
        <taxon>Holostei</taxon>
        <taxon>Semionotiformes</taxon>
        <taxon>Lepisosteidae</taxon>
        <taxon>Lepisosteus</taxon>
    </lineage>
</organism>
<dbReference type="AlphaFoldDB" id="W5NC57"/>
<evidence type="ECO:0000313" key="2">
    <source>
        <dbReference type="Ensembl" id="ENSLOCP00000018216.1"/>
    </source>
</evidence>
<feature type="compositionally biased region" description="Polar residues" evidence="1">
    <location>
        <begin position="94"/>
        <end position="110"/>
    </location>
</feature>
<dbReference type="EMBL" id="AHAT01004922">
    <property type="status" value="NOT_ANNOTATED_CDS"/>
    <property type="molecule type" value="Genomic_DNA"/>
</dbReference>
<name>W5NC57_LEPOC</name>
<dbReference type="HOGENOM" id="CLU_039135_1_0_1"/>
<reference evidence="3" key="1">
    <citation type="submission" date="2011-12" db="EMBL/GenBank/DDBJ databases">
        <title>The Draft Genome of Lepisosteus oculatus.</title>
        <authorList>
            <consortium name="The Broad Institute Genome Assembly &amp; Analysis Group"/>
            <consortium name="Computational R&amp;D Group"/>
            <consortium name="and Sequencing Platform"/>
            <person name="Di Palma F."/>
            <person name="Alfoldi J."/>
            <person name="Johnson J."/>
            <person name="Berlin A."/>
            <person name="Gnerre S."/>
            <person name="Jaffe D."/>
            <person name="MacCallum I."/>
            <person name="Young S."/>
            <person name="Walker B.J."/>
            <person name="Lander E.S."/>
            <person name="Lindblad-Toh K."/>
        </authorList>
    </citation>
    <scope>NUCLEOTIDE SEQUENCE [LARGE SCALE GENOMIC DNA]</scope>
</reference>
<dbReference type="Bgee" id="ENSLOCG00000014789">
    <property type="expression patterns" value="Expressed in ovary and 13 other cell types or tissues"/>
</dbReference>
<reference evidence="2" key="2">
    <citation type="submission" date="2025-08" db="UniProtKB">
        <authorList>
            <consortium name="Ensembl"/>
        </authorList>
    </citation>
    <scope>IDENTIFICATION</scope>
</reference>